<feature type="domain" description="DUF4422" evidence="1">
    <location>
        <begin position="4"/>
        <end position="223"/>
    </location>
</feature>
<dbReference type="OMA" id="HYRRFFS"/>
<gene>
    <name evidence="2" type="ORF">ERS852417_01297</name>
</gene>
<accession>A0A174B3F7</accession>
<dbReference type="GeneID" id="86989362"/>
<evidence type="ECO:0000259" key="1">
    <source>
        <dbReference type="Pfam" id="PF14393"/>
    </source>
</evidence>
<name>A0A174B3F7_9FIRM</name>
<dbReference type="RefSeq" id="WP_012743447.1">
    <property type="nucleotide sequence ID" value="NZ_CP092643.1"/>
</dbReference>
<dbReference type="Proteomes" id="UP000095384">
    <property type="component" value="Unassembled WGS sequence"/>
</dbReference>
<protein>
    <recommendedName>
        <fullName evidence="1">DUF4422 domain-containing protein</fullName>
    </recommendedName>
</protein>
<dbReference type="EMBL" id="CYYW01000007">
    <property type="protein sequence ID" value="CUN95234.1"/>
    <property type="molecule type" value="Genomic_DNA"/>
</dbReference>
<sequence length="269" mass="32515">MNAKIIIATHKKYWMPKDEMYLPLHVGAEGKFDASGKPLDLGYTKDNTGENISEKNSYFCELTGLYWAWKNLDEDYIGLVHYRRYFSMHRRSSFENVLTYEELRPYLGRIRLFVPKKRNYFIETLYSHYEHTHYIEQLDLTRTIIKEKYPQYISAFDIVVNRKSAYMFNMAIMDKRLLNEYCTWLFDILFELENRIDMPDLNAFQSRFYGRISEIIFNVWLEYKIENKSLSKYKIMELNCIHLEKINWYKKGKAFLKAKFCGEKYQGSF</sequence>
<evidence type="ECO:0000313" key="2">
    <source>
        <dbReference type="EMBL" id="CUN95234.1"/>
    </source>
</evidence>
<proteinExistence type="predicted"/>
<organism evidence="2 3">
    <name type="scientific">Agathobacter rectalis</name>
    <dbReference type="NCBI Taxonomy" id="39491"/>
    <lineage>
        <taxon>Bacteria</taxon>
        <taxon>Bacillati</taxon>
        <taxon>Bacillota</taxon>
        <taxon>Clostridia</taxon>
        <taxon>Lachnospirales</taxon>
        <taxon>Lachnospiraceae</taxon>
        <taxon>Agathobacter</taxon>
    </lineage>
</organism>
<dbReference type="InterPro" id="IPR025536">
    <property type="entry name" value="DUF4422"/>
</dbReference>
<evidence type="ECO:0000313" key="3">
    <source>
        <dbReference type="Proteomes" id="UP000095384"/>
    </source>
</evidence>
<reference evidence="2 3" key="1">
    <citation type="submission" date="2015-09" db="EMBL/GenBank/DDBJ databases">
        <authorList>
            <consortium name="Pathogen Informatics"/>
        </authorList>
    </citation>
    <scope>NUCLEOTIDE SEQUENCE [LARGE SCALE GENOMIC DNA]</scope>
    <source>
        <strain evidence="2 3">2789STDY5608860</strain>
    </source>
</reference>
<dbReference type="Pfam" id="PF14393">
    <property type="entry name" value="DUF4422"/>
    <property type="match status" value="1"/>
</dbReference>
<dbReference type="AlphaFoldDB" id="A0A174B3F7"/>